<dbReference type="InterPro" id="IPR050706">
    <property type="entry name" value="Cyclic-di-GMP_PDE-like"/>
</dbReference>
<reference evidence="5 6" key="1">
    <citation type="submission" date="2023-08" db="EMBL/GenBank/DDBJ databases">
        <authorList>
            <person name="Joshi A."/>
            <person name="Thite S."/>
        </authorList>
    </citation>
    <scope>NUCLEOTIDE SEQUENCE [LARGE SCALE GENOMIC DNA]</scope>
    <source>
        <strain evidence="5 6">AC40</strain>
    </source>
</reference>
<feature type="signal peptide" evidence="2">
    <location>
        <begin position="1"/>
        <end position="18"/>
    </location>
</feature>
<dbReference type="InterPro" id="IPR000160">
    <property type="entry name" value="GGDEF_dom"/>
</dbReference>
<dbReference type="CDD" id="cd01948">
    <property type="entry name" value="EAL"/>
    <property type="match status" value="1"/>
</dbReference>
<evidence type="ECO:0000259" key="3">
    <source>
        <dbReference type="PROSITE" id="PS50883"/>
    </source>
</evidence>
<dbReference type="InterPro" id="IPR043128">
    <property type="entry name" value="Rev_trsase/Diguanyl_cyclase"/>
</dbReference>
<name>A0ABT9GVG1_9GAMM</name>
<evidence type="ECO:0000256" key="1">
    <source>
        <dbReference type="SAM" id="Phobius"/>
    </source>
</evidence>
<dbReference type="SMART" id="SM00052">
    <property type="entry name" value="EAL"/>
    <property type="match status" value="1"/>
</dbReference>
<feature type="transmembrane region" description="Helical" evidence="1">
    <location>
        <begin position="28"/>
        <end position="46"/>
    </location>
</feature>
<keyword evidence="6" id="KW-1185">Reference proteome</keyword>
<dbReference type="SUPFAM" id="SSF141868">
    <property type="entry name" value="EAL domain-like"/>
    <property type="match status" value="1"/>
</dbReference>
<keyword evidence="2" id="KW-0732">Signal</keyword>
<dbReference type="Proteomes" id="UP001231616">
    <property type="component" value="Unassembled WGS sequence"/>
</dbReference>
<evidence type="ECO:0000313" key="6">
    <source>
        <dbReference type="Proteomes" id="UP001231616"/>
    </source>
</evidence>
<feature type="domain" description="EAL" evidence="3">
    <location>
        <begin position="246"/>
        <end position="499"/>
    </location>
</feature>
<dbReference type="RefSeq" id="WP_305892312.1">
    <property type="nucleotide sequence ID" value="NZ_JAUZVZ010000003.1"/>
</dbReference>
<dbReference type="Gene3D" id="3.20.20.450">
    <property type="entry name" value="EAL domain"/>
    <property type="match status" value="1"/>
</dbReference>
<dbReference type="Pfam" id="PF00990">
    <property type="entry name" value="GGDEF"/>
    <property type="match status" value="1"/>
</dbReference>
<sequence length="512" mass="58570">MRYFIVALMALTTPPVVAANVVATPNWLLWLPLSLVAVIVVLIWRIRSLQHRLDQQITAPVEQKWLHDESTGYPNKQLLRIQLQPLLQHSEDRHYALLLFKVTQFESINEALGYQHSNILLAQLAHRINQRLQDHDALLCLEWREDKPVRLCHLGGVDFVAWADITEQPYLAEQLTREIEQTVVQPLVLHSCAMDYQLVSGIAYYPEHGSQLNELLDRAYQALQHHRVQSDAAVFDPALLHYTDEKLRLMAELRQAIEQNELVLYVQPQIDLKQRNLVAAEVLIRWKHPRLGMLAPEDFLALAEQLGVIYSLTEWVLDRAIAMLAELKADFPKMKIAVNISSKDLLQDELLDTINRLLQEYDVKPDRLVLELTERALTEDPVQAITMLQRLKNLGIELALDDFGTGFSSLFHLRQLPISHVKIDCSFINQLHKSDTHMAITGAIIDIARNLELGVVAEGIEESLVEQKLIRMGCTLGQGFFYSRPFELKGLQPWLNQWQHQHGNPPAPPSLA</sequence>
<dbReference type="InterPro" id="IPR035919">
    <property type="entry name" value="EAL_sf"/>
</dbReference>
<keyword evidence="1" id="KW-0812">Transmembrane</keyword>
<dbReference type="PANTHER" id="PTHR33121:SF70">
    <property type="entry name" value="SIGNALING PROTEIN YKOW"/>
    <property type="match status" value="1"/>
</dbReference>
<keyword evidence="1" id="KW-0472">Membrane</keyword>
<evidence type="ECO:0000256" key="2">
    <source>
        <dbReference type="SAM" id="SignalP"/>
    </source>
</evidence>
<dbReference type="SUPFAM" id="SSF55073">
    <property type="entry name" value="Nucleotide cyclase"/>
    <property type="match status" value="1"/>
</dbReference>
<evidence type="ECO:0000259" key="4">
    <source>
        <dbReference type="PROSITE" id="PS50887"/>
    </source>
</evidence>
<dbReference type="PANTHER" id="PTHR33121">
    <property type="entry name" value="CYCLIC DI-GMP PHOSPHODIESTERASE PDEF"/>
    <property type="match status" value="1"/>
</dbReference>
<comment type="caution">
    <text evidence="5">The sequence shown here is derived from an EMBL/GenBank/DDBJ whole genome shotgun (WGS) entry which is preliminary data.</text>
</comment>
<accession>A0ABT9GVG1</accession>
<dbReference type="Gene3D" id="3.30.70.270">
    <property type="match status" value="1"/>
</dbReference>
<dbReference type="PROSITE" id="PS50887">
    <property type="entry name" value="GGDEF"/>
    <property type="match status" value="1"/>
</dbReference>
<proteinExistence type="predicted"/>
<dbReference type="InterPro" id="IPR001633">
    <property type="entry name" value="EAL_dom"/>
</dbReference>
<dbReference type="SMART" id="SM00267">
    <property type="entry name" value="GGDEF"/>
    <property type="match status" value="1"/>
</dbReference>
<feature type="chain" id="PRO_5046784377" evidence="2">
    <location>
        <begin position="19"/>
        <end position="512"/>
    </location>
</feature>
<dbReference type="InterPro" id="IPR029787">
    <property type="entry name" value="Nucleotide_cyclase"/>
</dbReference>
<feature type="domain" description="GGDEF" evidence="4">
    <location>
        <begin position="93"/>
        <end position="237"/>
    </location>
</feature>
<dbReference type="Pfam" id="PF00563">
    <property type="entry name" value="EAL"/>
    <property type="match status" value="1"/>
</dbReference>
<protein>
    <submittedName>
        <fullName evidence="5">EAL domain-containing protein</fullName>
    </submittedName>
</protein>
<dbReference type="PROSITE" id="PS50883">
    <property type="entry name" value="EAL"/>
    <property type="match status" value="1"/>
</dbReference>
<evidence type="ECO:0000313" key="5">
    <source>
        <dbReference type="EMBL" id="MDP4535039.1"/>
    </source>
</evidence>
<gene>
    <name evidence="5" type="ORF">Q3O60_02420</name>
</gene>
<dbReference type="EMBL" id="JAUZVZ010000003">
    <property type="protein sequence ID" value="MDP4535039.1"/>
    <property type="molecule type" value="Genomic_DNA"/>
</dbReference>
<organism evidence="5 6">
    <name type="scientific">Alkalimonas collagenimarina</name>
    <dbReference type="NCBI Taxonomy" id="400390"/>
    <lineage>
        <taxon>Bacteria</taxon>
        <taxon>Pseudomonadati</taxon>
        <taxon>Pseudomonadota</taxon>
        <taxon>Gammaproteobacteria</taxon>
        <taxon>Alkalimonas</taxon>
    </lineage>
</organism>
<keyword evidence="1" id="KW-1133">Transmembrane helix</keyword>